<feature type="transmembrane region" description="Helical" evidence="1">
    <location>
        <begin position="12"/>
        <end position="32"/>
    </location>
</feature>
<dbReference type="NCBIfam" id="NF033218">
    <property type="entry name" value="anchor_AmaP"/>
    <property type="match status" value="1"/>
</dbReference>
<protein>
    <recommendedName>
        <fullName evidence="3">Alkaline shock response membrane anchor protein AmaP</fullName>
    </recommendedName>
</protein>
<sequence length="184" mass="20957">MVLMAAWKKWWVSFVMMLQVIIGIVVVSLWFYRDQTWTIPVNDWLHSPIGQSFSAGVAVFLIIVALTVIAIAVFRPTTTKQMTIAKDGANKVQIDQHAVEHSLTTSIAKFDLYNPAIKLKMHRNNHNADVTVHGMLSKRTNPKLIHTVLLQTIKENLKRDFDIDLNKLHIKLSPYSNKESVNIV</sequence>
<keyword evidence="1" id="KW-0812">Transmembrane</keyword>
<keyword evidence="1" id="KW-0472">Membrane</keyword>
<evidence type="ECO:0000256" key="1">
    <source>
        <dbReference type="SAM" id="Phobius"/>
    </source>
</evidence>
<organism evidence="2">
    <name type="scientific">Limosilactobacillus reuteri subsp. suis (strain ATCC 53608 / LMG 31752 / 1063)</name>
    <name type="common">Lactobacillus reuteri</name>
    <dbReference type="NCBI Taxonomy" id="927703"/>
    <lineage>
        <taxon>Bacteria</taxon>
        <taxon>Bacillati</taxon>
        <taxon>Bacillota</taxon>
        <taxon>Bacilli</taxon>
        <taxon>Lactobacillales</taxon>
        <taxon>Lactobacillaceae</taxon>
        <taxon>Limosilactobacillus</taxon>
    </lineage>
</organism>
<keyword evidence="1" id="KW-1133">Transmembrane helix</keyword>
<dbReference type="AlphaFoldDB" id="F8KBU3"/>
<reference evidence="2" key="1">
    <citation type="journal article" date="2011" name="J. Bacteriol.">
        <title>Genome sequence of the vertebrate gut symbiont Lactobacillus reuteri ATCC 53608.</title>
        <authorList>
            <person name="Heavens D."/>
            <person name="Tailford L.E."/>
            <person name="Crossman L."/>
            <person name="Jeffers F."/>
            <person name="Mackenzie D.A."/>
            <person name="Caccamo M."/>
            <person name="Juge N."/>
        </authorList>
    </citation>
    <scope>NUCLEOTIDE SEQUENCE [LARGE SCALE GENOMIC DNA]</scope>
    <source>
        <strain evidence="2">ATCC 53608</strain>
    </source>
</reference>
<evidence type="ECO:0008006" key="3">
    <source>
        <dbReference type="Google" id="ProtNLM"/>
    </source>
</evidence>
<dbReference type="HOGENOM" id="CLU_1487261_0_0_9"/>
<accession>F8KBU3</accession>
<feature type="transmembrane region" description="Helical" evidence="1">
    <location>
        <begin position="52"/>
        <end position="74"/>
    </location>
</feature>
<gene>
    <name evidence="2" type="ORF">LRATCC53608_0171</name>
</gene>
<evidence type="ECO:0000313" key="2">
    <source>
        <dbReference type="EMBL" id="CCC02920.1"/>
    </source>
</evidence>
<name>F8KBU3_LIMR5</name>
<proteinExistence type="predicted"/>
<reference evidence="2" key="2">
    <citation type="submission" date="2011-05" db="EMBL/GenBank/DDBJ databases">
        <authorList>
            <person name="Davey R."/>
        </authorList>
    </citation>
    <scope>NUCLEOTIDE SEQUENCE</scope>
    <source>
        <strain evidence="2">ATCC 53608</strain>
    </source>
</reference>
<dbReference type="EMBL" id="FR854361">
    <property type="protein sequence ID" value="CCC02920.1"/>
    <property type="molecule type" value="Genomic_DNA"/>
</dbReference>